<dbReference type="RefSeq" id="WP_141778531.1">
    <property type="nucleotide sequence ID" value="NZ_VFOV01000001.1"/>
</dbReference>
<dbReference type="PIRSF" id="PIRSF001221">
    <property type="entry name" value="Amidase_fungi"/>
    <property type="match status" value="1"/>
</dbReference>
<sequence length="531" mass="55740">METPEAPRPAGRLSRRSALTAALGVAGATSLAATTPGAAAADPGQAVGRGPVDDHGPLPTGPLWTWAAADVARAVRTRRVSSRQVTESCLTRLREVNPTVNAVAESLEDEALAAADAADAQVRAGATLGVLHGVPVTVKINVDLAGHATTNGVVAYRDAVVAEDSAPVANLRRAGAVILGRTNVPAFSFRWFTDNDLHGRTVNPWDPKVTPGGSSGGAAVAVATGIGPLAHGSDIAGSVRYPAWACGVSGLRPTMGRVAAFNPSTAEVPRTMMTQLMSTQGLLARTVGDLRIGLEALALRDVRDPGWTAVPAPESVPEPPRRAAVLTLPGGDDSVDASVREAVRRATTALRRAGYGIDEVELPHLAELADLWSPLVMAESRYGFAAAVEKDGDQAIKTALKTWLEVTPDLSLADFSTKLGQREVYQREWRRLLQDYAVVVTPVSLRSQFPVDLDQQGPDAFRSILAAQQPMLALAMLGLPALSVPTGLHDGLPIGVQVVADRFREDLCFEAGEAIQDGMGKAMTPIDPRRG</sequence>
<feature type="compositionally biased region" description="Low complexity" evidence="2">
    <location>
        <begin position="36"/>
        <end position="46"/>
    </location>
</feature>
<protein>
    <submittedName>
        <fullName evidence="5">Amidase</fullName>
    </submittedName>
</protein>
<dbReference type="SUPFAM" id="SSF75304">
    <property type="entry name" value="Amidase signature (AS) enzymes"/>
    <property type="match status" value="1"/>
</dbReference>
<reference evidence="5 6" key="1">
    <citation type="submission" date="2019-06" db="EMBL/GenBank/DDBJ databases">
        <title>Sequencing the genomes of 1000 actinobacteria strains.</title>
        <authorList>
            <person name="Klenk H.-P."/>
        </authorList>
    </citation>
    <scope>NUCLEOTIDE SEQUENCE [LARGE SCALE GENOMIC DNA]</scope>
    <source>
        <strain evidence="5 6">DSM 25218</strain>
    </source>
</reference>
<evidence type="ECO:0000256" key="1">
    <source>
        <dbReference type="ARBA" id="ARBA00009199"/>
    </source>
</evidence>
<accession>A0A543A148</accession>
<organism evidence="5 6">
    <name type="scientific">Nocardioides albertanoniae</name>
    <dbReference type="NCBI Taxonomy" id="1175486"/>
    <lineage>
        <taxon>Bacteria</taxon>
        <taxon>Bacillati</taxon>
        <taxon>Actinomycetota</taxon>
        <taxon>Actinomycetes</taxon>
        <taxon>Propionibacteriales</taxon>
        <taxon>Nocardioidaceae</taxon>
        <taxon>Nocardioides</taxon>
    </lineage>
</organism>
<dbReference type="InterPro" id="IPR023631">
    <property type="entry name" value="Amidase_dom"/>
</dbReference>
<evidence type="ECO:0000313" key="5">
    <source>
        <dbReference type="EMBL" id="TQL66311.1"/>
    </source>
</evidence>
<dbReference type="PANTHER" id="PTHR11895:SF7">
    <property type="entry name" value="GLUTAMYL-TRNA(GLN) AMIDOTRANSFERASE SUBUNIT A, MITOCHONDRIAL"/>
    <property type="match status" value="1"/>
</dbReference>
<gene>
    <name evidence="5" type="ORF">FB381_0162</name>
</gene>
<comment type="caution">
    <text evidence="5">The sequence shown here is derived from an EMBL/GenBank/DDBJ whole genome shotgun (WGS) entry which is preliminary data.</text>
</comment>
<evidence type="ECO:0000256" key="2">
    <source>
        <dbReference type="SAM" id="MobiDB-lite"/>
    </source>
</evidence>
<dbReference type="Pfam" id="PF01425">
    <property type="entry name" value="Amidase"/>
    <property type="match status" value="1"/>
</dbReference>
<evidence type="ECO:0000259" key="4">
    <source>
        <dbReference type="Pfam" id="PF01425"/>
    </source>
</evidence>
<comment type="similarity">
    <text evidence="1">Belongs to the amidase family.</text>
</comment>
<dbReference type="NCBIfam" id="NF005687">
    <property type="entry name" value="PRK07487.1"/>
    <property type="match status" value="1"/>
</dbReference>
<evidence type="ECO:0000256" key="3">
    <source>
        <dbReference type="SAM" id="SignalP"/>
    </source>
</evidence>
<dbReference type="GO" id="GO:0003824">
    <property type="term" value="F:catalytic activity"/>
    <property type="evidence" value="ECO:0007669"/>
    <property type="project" value="InterPro"/>
</dbReference>
<dbReference type="OrthoDB" id="9811471at2"/>
<feature type="signal peptide" evidence="3">
    <location>
        <begin position="1"/>
        <end position="32"/>
    </location>
</feature>
<feature type="region of interest" description="Disordered" evidence="2">
    <location>
        <begin position="36"/>
        <end position="59"/>
    </location>
</feature>
<dbReference type="InterPro" id="IPR036928">
    <property type="entry name" value="AS_sf"/>
</dbReference>
<feature type="chain" id="PRO_5039225197" evidence="3">
    <location>
        <begin position="33"/>
        <end position="531"/>
    </location>
</feature>
<keyword evidence="3" id="KW-0732">Signal</keyword>
<dbReference type="Proteomes" id="UP000320209">
    <property type="component" value="Unassembled WGS sequence"/>
</dbReference>
<dbReference type="EMBL" id="VFOV01000001">
    <property type="protein sequence ID" value="TQL66311.1"/>
    <property type="molecule type" value="Genomic_DNA"/>
</dbReference>
<proteinExistence type="inferred from homology"/>
<dbReference type="InterPro" id="IPR006311">
    <property type="entry name" value="TAT_signal"/>
</dbReference>
<dbReference type="PROSITE" id="PS51318">
    <property type="entry name" value="TAT"/>
    <property type="match status" value="1"/>
</dbReference>
<dbReference type="InterPro" id="IPR020556">
    <property type="entry name" value="Amidase_CS"/>
</dbReference>
<dbReference type="AlphaFoldDB" id="A0A543A148"/>
<name>A0A543A148_9ACTN</name>
<dbReference type="PROSITE" id="PS00571">
    <property type="entry name" value="AMIDASES"/>
    <property type="match status" value="1"/>
</dbReference>
<dbReference type="PANTHER" id="PTHR11895">
    <property type="entry name" value="TRANSAMIDASE"/>
    <property type="match status" value="1"/>
</dbReference>
<evidence type="ECO:0000313" key="6">
    <source>
        <dbReference type="Proteomes" id="UP000320209"/>
    </source>
</evidence>
<keyword evidence="6" id="KW-1185">Reference proteome</keyword>
<dbReference type="Gene3D" id="3.90.1300.10">
    <property type="entry name" value="Amidase signature (AS) domain"/>
    <property type="match status" value="1"/>
</dbReference>
<dbReference type="InterPro" id="IPR000120">
    <property type="entry name" value="Amidase"/>
</dbReference>
<feature type="domain" description="Amidase" evidence="4">
    <location>
        <begin position="85"/>
        <end position="508"/>
    </location>
</feature>